<gene>
    <name evidence="2" type="ORF">EubceDRAFT1_1880</name>
</gene>
<dbReference type="STRING" id="633697.EubceDRAFT1_1880"/>
<feature type="transmembrane region" description="Helical" evidence="1">
    <location>
        <begin position="12"/>
        <end position="33"/>
    </location>
</feature>
<evidence type="ECO:0000313" key="3">
    <source>
        <dbReference type="Proteomes" id="UP000005753"/>
    </source>
</evidence>
<dbReference type="Proteomes" id="UP000005753">
    <property type="component" value="Chromosome"/>
</dbReference>
<dbReference type="EMBL" id="CM001487">
    <property type="protein sequence ID" value="EIM57655.1"/>
    <property type="molecule type" value="Genomic_DNA"/>
</dbReference>
<sequence length="270" mass="31224">MNRSNRSANDNPVQILIDIAVLFVSFGISVMYADRLSRPGMGRCLSFVCLFTIIYVLLNKGARIYNVTFFFYLDRFVKIITLSWIRAAVCSLAVLYLYDSGPDLYRFYVAFLLVVYPLLVVNVFFSRMLQIVFSGKNAPRTALVGRFEDYERFQYYLNKTSMKMNVIGFILREDEAGNGQFNVIGSLKNLEEVIRENDVDQLFFIQRPDEVSESLEPYIQLGLRMGVTIRILLDTCRFLQSWSYVSALGKYPMITYHRGTLNTRKEHTDG</sequence>
<keyword evidence="1" id="KW-0472">Membrane</keyword>
<feature type="transmembrane region" description="Helical" evidence="1">
    <location>
        <begin position="79"/>
        <end position="98"/>
    </location>
</feature>
<name>I5AV32_EUBC6</name>
<reference evidence="2 3" key="2">
    <citation type="submission" date="2012-02" db="EMBL/GenBank/DDBJ databases">
        <title>Improved High-Quality Draft sequence of Eubacterium cellulosolvens 6.</title>
        <authorList>
            <consortium name="US DOE Joint Genome Institute"/>
            <person name="Lucas S."/>
            <person name="Han J."/>
            <person name="Lapidus A."/>
            <person name="Cheng J.-F."/>
            <person name="Goodwin L."/>
            <person name="Pitluck S."/>
            <person name="Peters L."/>
            <person name="Mikhailova N."/>
            <person name="Gu W."/>
            <person name="Detter J.C."/>
            <person name="Han C."/>
            <person name="Tapia R."/>
            <person name="Land M."/>
            <person name="Hauser L."/>
            <person name="Kyrpides N."/>
            <person name="Ivanova N."/>
            <person name="Pagani I."/>
            <person name="Johnson E."/>
            <person name="Mukhopadhyay B."/>
            <person name="Anderson I."/>
            <person name="Woyke T."/>
        </authorList>
    </citation>
    <scope>NUCLEOTIDE SEQUENCE [LARGE SCALE GENOMIC DNA]</scope>
    <source>
        <strain evidence="2 3">6</strain>
    </source>
</reference>
<dbReference type="eggNOG" id="COG2148">
    <property type="taxonomic scope" value="Bacteria"/>
</dbReference>
<keyword evidence="3" id="KW-1185">Reference proteome</keyword>
<feature type="transmembrane region" description="Helical" evidence="1">
    <location>
        <begin position="39"/>
        <end position="58"/>
    </location>
</feature>
<dbReference type="OrthoDB" id="9808602at2"/>
<organism evidence="2 3">
    <name type="scientific">Eubacterium cellulosolvens (strain ATCC 43171 / JCM 9499 / 6)</name>
    <name type="common">Cillobacterium cellulosolvens</name>
    <dbReference type="NCBI Taxonomy" id="633697"/>
    <lineage>
        <taxon>Bacteria</taxon>
        <taxon>Bacillati</taxon>
        <taxon>Bacillota</taxon>
        <taxon>Clostridia</taxon>
        <taxon>Eubacteriales</taxon>
        <taxon>Eubacteriaceae</taxon>
        <taxon>Eubacterium</taxon>
    </lineage>
</organism>
<evidence type="ECO:0000256" key="1">
    <source>
        <dbReference type="SAM" id="Phobius"/>
    </source>
</evidence>
<protein>
    <recommendedName>
        <fullName evidence="4">Undecaprenyl-phosphate glucose phosphotransferase</fullName>
    </recommendedName>
</protein>
<proteinExistence type="predicted"/>
<feature type="transmembrane region" description="Helical" evidence="1">
    <location>
        <begin position="104"/>
        <end position="125"/>
    </location>
</feature>
<dbReference type="AlphaFoldDB" id="I5AV32"/>
<accession>I5AV32</accession>
<dbReference type="HOGENOM" id="CLU_1029522_0_0_9"/>
<evidence type="ECO:0008006" key="4">
    <source>
        <dbReference type="Google" id="ProtNLM"/>
    </source>
</evidence>
<evidence type="ECO:0000313" key="2">
    <source>
        <dbReference type="EMBL" id="EIM57655.1"/>
    </source>
</evidence>
<keyword evidence="1" id="KW-1133">Transmembrane helix</keyword>
<keyword evidence="1" id="KW-0812">Transmembrane</keyword>
<reference evidence="2 3" key="1">
    <citation type="submission" date="2010-08" db="EMBL/GenBank/DDBJ databases">
        <authorList>
            <consortium name="US DOE Joint Genome Institute (JGI-PGF)"/>
            <person name="Lucas S."/>
            <person name="Copeland A."/>
            <person name="Lapidus A."/>
            <person name="Cheng J.-F."/>
            <person name="Bruce D."/>
            <person name="Goodwin L."/>
            <person name="Pitluck S."/>
            <person name="Land M.L."/>
            <person name="Hauser L."/>
            <person name="Chang Y.-J."/>
            <person name="Anderson I.J."/>
            <person name="Johnson E."/>
            <person name="Mulhopadhyay B."/>
            <person name="Kyrpides N."/>
            <person name="Woyke T.J."/>
        </authorList>
    </citation>
    <scope>NUCLEOTIDE SEQUENCE [LARGE SCALE GENOMIC DNA]</scope>
    <source>
        <strain evidence="2 3">6</strain>
    </source>
</reference>